<dbReference type="EMBL" id="PKIZ01000004">
    <property type="protein sequence ID" value="PKZ42345.1"/>
    <property type="molecule type" value="Genomic_DNA"/>
</dbReference>
<name>A0A2I1PCI6_9MICO</name>
<proteinExistence type="predicted"/>
<dbReference type="AlphaFoldDB" id="A0A2I1PCI6"/>
<protein>
    <submittedName>
        <fullName evidence="1">Uncharacterized protein</fullName>
    </submittedName>
</protein>
<accession>A0A2I1PCI6</accession>
<dbReference type="RefSeq" id="WP_101849240.1">
    <property type="nucleotide sequence ID" value="NZ_PKIZ01000004.1"/>
</dbReference>
<organism evidence="1 2">
    <name type="scientific">Kytococcus schroeteri</name>
    <dbReference type="NCBI Taxonomy" id="138300"/>
    <lineage>
        <taxon>Bacteria</taxon>
        <taxon>Bacillati</taxon>
        <taxon>Actinomycetota</taxon>
        <taxon>Actinomycetes</taxon>
        <taxon>Micrococcales</taxon>
        <taxon>Kytococcaceae</taxon>
        <taxon>Kytococcus</taxon>
    </lineage>
</organism>
<dbReference type="Proteomes" id="UP000234206">
    <property type="component" value="Unassembled WGS sequence"/>
</dbReference>
<comment type="caution">
    <text evidence="1">The sequence shown here is derived from an EMBL/GenBank/DDBJ whole genome shotgun (WGS) entry which is preliminary data.</text>
</comment>
<gene>
    <name evidence="1" type="ORF">CYJ76_03380</name>
</gene>
<reference evidence="1 2" key="1">
    <citation type="submission" date="2017-12" db="EMBL/GenBank/DDBJ databases">
        <title>Phylogenetic diversity of female urinary microbiome.</title>
        <authorList>
            <person name="Thomas-White K."/>
            <person name="Wolfe A.J."/>
        </authorList>
    </citation>
    <scope>NUCLEOTIDE SEQUENCE [LARGE SCALE GENOMIC DNA]</scope>
    <source>
        <strain evidence="1 2">UMB1298</strain>
    </source>
</reference>
<sequence>MNTTPNGISRRSLAKGAAWAAAAPMVVAVDVRNNNVVTNSDFRDIMDRATSWSTVSSWAEDPVMRTAPVGSSQGTITWNMSGTLPANGADEADLRIGSGDGISGPQRWNNYFTVTATFPNLPVIPTLESILAGDTKRACTGVDAGNASRDGIW</sequence>
<evidence type="ECO:0000313" key="2">
    <source>
        <dbReference type="Proteomes" id="UP000234206"/>
    </source>
</evidence>
<keyword evidence="2" id="KW-1185">Reference proteome</keyword>
<evidence type="ECO:0000313" key="1">
    <source>
        <dbReference type="EMBL" id="PKZ42345.1"/>
    </source>
</evidence>